<keyword evidence="9 10" id="KW-0472">Membrane</keyword>
<dbReference type="Pfam" id="PF03116">
    <property type="entry name" value="NQR2_RnfD_RnfE"/>
    <property type="match status" value="1"/>
</dbReference>
<evidence type="ECO:0000256" key="1">
    <source>
        <dbReference type="ARBA" id="ARBA00022448"/>
    </source>
</evidence>
<reference evidence="11" key="2">
    <citation type="journal article" date="2021" name="PeerJ">
        <title>Extensive microbial diversity within the chicken gut microbiome revealed by metagenomics and culture.</title>
        <authorList>
            <person name="Gilroy R."/>
            <person name="Ravi A."/>
            <person name="Getino M."/>
            <person name="Pursley I."/>
            <person name="Horton D.L."/>
            <person name="Alikhan N.F."/>
            <person name="Baker D."/>
            <person name="Gharbi K."/>
            <person name="Hall N."/>
            <person name="Watson M."/>
            <person name="Adriaenssens E.M."/>
            <person name="Foster-Nyarko E."/>
            <person name="Jarju S."/>
            <person name="Secka A."/>
            <person name="Antonio M."/>
            <person name="Oren A."/>
            <person name="Chaudhuri R.R."/>
            <person name="La Ragione R."/>
            <person name="Hildebrand F."/>
            <person name="Pallen M.J."/>
        </authorList>
    </citation>
    <scope>NUCLEOTIDE SEQUENCE</scope>
    <source>
        <strain evidence="11">ChiSxjej1B13-7958</strain>
    </source>
</reference>
<evidence type="ECO:0000256" key="8">
    <source>
        <dbReference type="ARBA" id="ARBA00022989"/>
    </source>
</evidence>
<comment type="similarity">
    <text evidence="10">Belongs to the NqrB/RnfD family.</text>
</comment>
<feature type="transmembrane region" description="Helical" evidence="10">
    <location>
        <begin position="235"/>
        <end position="253"/>
    </location>
</feature>
<feature type="transmembrane region" description="Helical" evidence="10">
    <location>
        <begin position="45"/>
        <end position="63"/>
    </location>
</feature>
<evidence type="ECO:0000256" key="4">
    <source>
        <dbReference type="ARBA" id="ARBA00022643"/>
    </source>
</evidence>
<accession>A0A9D1ALP3</accession>
<feature type="transmembrane region" description="Helical" evidence="10">
    <location>
        <begin position="180"/>
        <end position="204"/>
    </location>
</feature>
<feature type="transmembrane region" description="Helical" evidence="10">
    <location>
        <begin position="83"/>
        <end position="109"/>
    </location>
</feature>
<keyword evidence="2 10" id="KW-0597">Phosphoprotein</keyword>
<organism evidence="11 12">
    <name type="scientific">Candidatus Caccousia avicola</name>
    <dbReference type="NCBI Taxonomy" id="2840721"/>
    <lineage>
        <taxon>Bacteria</taxon>
        <taxon>Bacillati</taxon>
        <taxon>Bacillota</taxon>
        <taxon>Clostridia</taxon>
        <taxon>Eubacteriales</taxon>
        <taxon>Oscillospiraceae</taxon>
        <taxon>Oscillospiraceae incertae sedis</taxon>
        <taxon>Candidatus Caccousia</taxon>
    </lineage>
</organism>
<name>A0A9D1ALP3_9FIRM</name>
<reference evidence="11" key="1">
    <citation type="submission" date="2020-10" db="EMBL/GenBank/DDBJ databases">
        <authorList>
            <person name="Gilroy R."/>
        </authorList>
    </citation>
    <scope>NUCLEOTIDE SEQUENCE</scope>
    <source>
        <strain evidence="11">ChiSxjej1B13-7958</strain>
    </source>
</reference>
<evidence type="ECO:0000256" key="3">
    <source>
        <dbReference type="ARBA" id="ARBA00022630"/>
    </source>
</evidence>
<dbReference type="AlphaFoldDB" id="A0A9D1ALP3"/>
<gene>
    <name evidence="10" type="primary">rnfD</name>
    <name evidence="11" type="ORF">IAB89_03210</name>
</gene>
<evidence type="ECO:0000256" key="10">
    <source>
        <dbReference type="HAMAP-Rule" id="MF_00462"/>
    </source>
</evidence>
<dbReference type="GO" id="GO:0022900">
    <property type="term" value="P:electron transport chain"/>
    <property type="evidence" value="ECO:0007669"/>
    <property type="project" value="UniProtKB-UniRule"/>
</dbReference>
<dbReference type="GO" id="GO:0005886">
    <property type="term" value="C:plasma membrane"/>
    <property type="evidence" value="ECO:0007669"/>
    <property type="project" value="UniProtKB-SubCell"/>
</dbReference>
<sequence length="315" mass="33330">MEKKLIVSASPHLRSGATTQKIMLDVIIALVPAAVASVILFGPRALLLIVLCVASCVLCEYLCRRVMKRENTIMDLSAAVTGLLLAFNLPVSINPLIAVFGCVTAIVVVKQMFGGIGQNFVNPALTARIILMTSFPSKMTTWTAPFAYLNGTDAATTATPLALSAQGATDSLPGYLDMFLGVRGGCLGETCTLALLLGGVYLIARRVISPVIPVCYLGTAAVMSLLLGRDVLFDLMAGGLMIGAIFMATDYTTSPISRKGKIIYGIGCGVLTMLIRVFGSLPEGVSFSIVILNILVPLIERISLPKPFGKETVKQ</sequence>
<evidence type="ECO:0000256" key="7">
    <source>
        <dbReference type="ARBA" id="ARBA00022982"/>
    </source>
</evidence>
<comment type="caution">
    <text evidence="11">The sequence shown here is derived from an EMBL/GenBank/DDBJ whole genome shotgun (WGS) entry which is preliminary data.</text>
</comment>
<dbReference type="GO" id="GO:0055085">
    <property type="term" value="P:transmembrane transport"/>
    <property type="evidence" value="ECO:0007669"/>
    <property type="project" value="InterPro"/>
</dbReference>
<comment type="cofactor">
    <cofactor evidence="10">
        <name>FMN</name>
        <dbReference type="ChEBI" id="CHEBI:58210"/>
    </cofactor>
</comment>
<feature type="modified residue" description="FMN phosphoryl threonine" evidence="10">
    <location>
        <position position="159"/>
    </location>
</feature>
<proteinExistence type="inferred from homology"/>
<dbReference type="Proteomes" id="UP000824242">
    <property type="component" value="Unassembled WGS sequence"/>
</dbReference>
<keyword evidence="1 10" id="KW-0813">Transport</keyword>
<evidence type="ECO:0000313" key="11">
    <source>
        <dbReference type="EMBL" id="HIR46659.1"/>
    </source>
</evidence>
<keyword evidence="5 10" id="KW-0812">Transmembrane</keyword>
<dbReference type="EC" id="7.-.-.-" evidence="10"/>
<keyword evidence="3 10" id="KW-0285">Flavoprotein</keyword>
<dbReference type="HAMAP" id="MF_00462">
    <property type="entry name" value="RsxD_RnfD"/>
    <property type="match status" value="1"/>
</dbReference>
<comment type="function">
    <text evidence="10">Part of a membrane-bound complex that couples electron transfer with translocation of ions across the membrane.</text>
</comment>
<dbReference type="PANTHER" id="PTHR30578">
    <property type="entry name" value="ELECTRON TRANSPORT COMPLEX PROTEIN RNFD"/>
    <property type="match status" value="1"/>
</dbReference>
<feature type="transmembrane region" description="Helical" evidence="10">
    <location>
        <begin position="211"/>
        <end position="229"/>
    </location>
</feature>
<dbReference type="InterPro" id="IPR004338">
    <property type="entry name" value="NqrB/RnfD"/>
</dbReference>
<comment type="subcellular location">
    <subcellularLocation>
        <location evidence="10">Cell membrane</location>
        <topology evidence="10">Multi-pass membrane protein</topology>
    </subcellularLocation>
</comment>
<keyword evidence="6 10" id="KW-1278">Translocase</keyword>
<feature type="transmembrane region" description="Helical" evidence="10">
    <location>
        <begin position="262"/>
        <end position="279"/>
    </location>
</feature>
<feature type="transmembrane region" description="Helical" evidence="10">
    <location>
        <begin position="21"/>
        <end position="39"/>
    </location>
</feature>
<comment type="subunit">
    <text evidence="10">The complex is composed of six subunits: RnfA, RnfB, RnfC, RnfD, RnfE and RnfG.</text>
</comment>
<keyword evidence="4 10" id="KW-0288">FMN</keyword>
<dbReference type="EMBL" id="DVGZ01000032">
    <property type="protein sequence ID" value="HIR46659.1"/>
    <property type="molecule type" value="Genomic_DNA"/>
</dbReference>
<dbReference type="NCBIfam" id="TIGR01946">
    <property type="entry name" value="rnfD"/>
    <property type="match status" value="1"/>
</dbReference>
<evidence type="ECO:0000256" key="2">
    <source>
        <dbReference type="ARBA" id="ARBA00022553"/>
    </source>
</evidence>
<protein>
    <recommendedName>
        <fullName evidence="10">Ion-translocating oxidoreductase complex subunit D</fullName>
        <ecNumber evidence="10">7.-.-.-</ecNumber>
    </recommendedName>
    <alternativeName>
        <fullName evidence="10">Rnf electron transport complex subunit D</fullName>
    </alternativeName>
</protein>
<evidence type="ECO:0000256" key="6">
    <source>
        <dbReference type="ARBA" id="ARBA00022967"/>
    </source>
</evidence>
<evidence type="ECO:0000313" key="12">
    <source>
        <dbReference type="Proteomes" id="UP000824242"/>
    </source>
</evidence>
<keyword evidence="8 10" id="KW-1133">Transmembrane helix</keyword>
<keyword evidence="7 10" id="KW-0249">Electron transport</keyword>
<keyword evidence="10" id="KW-1003">Cell membrane</keyword>
<evidence type="ECO:0000256" key="9">
    <source>
        <dbReference type="ARBA" id="ARBA00023136"/>
    </source>
</evidence>
<evidence type="ECO:0000256" key="5">
    <source>
        <dbReference type="ARBA" id="ARBA00022692"/>
    </source>
</evidence>
<dbReference type="InterPro" id="IPR011303">
    <property type="entry name" value="RnfD_bac"/>
</dbReference>
<dbReference type="PANTHER" id="PTHR30578:SF0">
    <property type="entry name" value="ION-TRANSLOCATING OXIDOREDUCTASE COMPLEX SUBUNIT D"/>
    <property type="match status" value="1"/>
</dbReference>